<protein>
    <submittedName>
        <fullName evidence="1">Uncharacterized protein</fullName>
    </submittedName>
</protein>
<name>A5AQN0_VITVI</name>
<proteinExistence type="predicted"/>
<dbReference type="EMBL" id="AM432347">
    <property type="protein sequence ID" value="CAN78190.1"/>
    <property type="molecule type" value="Genomic_DNA"/>
</dbReference>
<dbReference type="AlphaFoldDB" id="A5AQN0"/>
<accession>A5AQN0</accession>
<gene>
    <name evidence="1" type="ORF">VITISV_036907</name>
</gene>
<evidence type="ECO:0000313" key="1">
    <source>
        <dbReference type="EMBL" id="CAN78190.1"/>
    </source>
</evidence>
<reference evidence="1" key="1">
    <citation type="journal article" date="2007" name="PLoS ONE">
        <title>The first genome sequence of an elite grapevine cultivar (Pinot noir Vitis vinifera L.): coping with a highly heterozygous genome.</title>
        <authorList>
            <person name="Velasco R."/>
            <person name="Zharkikh A."/>
            <person name="Troggio M."/>
            <person name="Cartwright D.A."/>
            <person name="Cestaro A."/>
            <person name="Pruss D."/>
            <person name="Pindo M."/>
            <person name="FitzGerald L.M."/>
            <person name="Vezzulli S."/>
            <person name="Reid J."/>
            <person name="Malacarne G."/>
            <person name="Iliev D."/>
            <person name="Coppola G."/>
            <person name="Wardell B."/>
            <person name="Micheletti D."/>
            <person name="Macalma T."/>
            <person name="Facci M."/>
            <person name="Mitchell J.T."/>
            <person name="Perazzolli M."/>
            <person name="Eldredge G."/>
            <person name="Gatto P."/>
            <person name="Oyzerski R."/>
            <person name="Moretto M."/>
            <person name="Gutin N."/>
            <person name="Stefanini M."/>
            <person name="Chen Y."/>
            <person name="Segala C."/>
            <person name="Davenport C."/>
            <person name="Dematte L."/>
            <person name="Mraz A."/>
            <person name="Battilana J."/>
            <person name="Stormo K."/>
            <person name="Costa F."/>
            <person name="Tao Q."/>
            <person name="Si-Ammour A."/>
            <person name="Harkins T."/>
            <person name="Lackey A."/>
            <person name="Perbost C."/>
            <person name="Taillon B."/>
            <person name="Stella A."/>
            <person name="Solovyev V."/>
            <person name="Fawcett J.A."/>
            <person name="Sterck L."/>
            <person name="Vandepoele K."/>
            <person name="Grando S.M."/>
            <person name="Toppo S."/>
            <person name="Moser C."/>
            <person name="Lanchbury J."/>
            <person name="Bogden R."/>
            <person name="Skolnick M."/>
            <person name="Sgaramella V."/>
            <person name="Bhatnagar S.K."/>
            <person name="Fontana P."/>
            <person name="Gutin A."/>
            <person name="Van de Peer Y."/>
            <person name="Salamini F."/>
            <person name="Viola R."/>
        </authorList>
    </citation>
    <scope>NUCLEOTIDE SEQUENCE</scope>
</reference>
<sequence length="201" mass="23488">MGIFRTNGYVAEKWVSWGDVMRSKKNERDIFLKWVYCREMKESILQIHGCVAVMQRDGSEVCDKKWGRNGCVAERYTRSWSPKSHLALVRNYVVNVDVSRSWGSTWLPNGWMRDLNLQRFLIQSLYQQKASGQGVRTHPPMMLLAMMMGRGPWLIVVIACKTRFTLVNDPVIYIRMAYVDYPDVYCKSVWMLCLQVSFDLP</sequence>
<organism evidence="1">
    <name type="scientific">Vitis vinifera</name>
    <name type="common">Grape</name>
    <dbReference type="NCBI Taxonomy" id="29760"/>
    <lineage>
        <taxon>Eukaryota</taxon>
        <taxon>Viridiplantae</taxon>
        <taxon>Streptophyta</taxon>
        <taxon>Embryophyta</taxon>
        <taxon>Tracheophyta</taxon>
        <taxon>Spermatophyta</taxon>
        <taxon>Magnoliopsida</taxon>
        <taxon>eudicotyledons</taxon>
        <taxon>Gunneridae</taxon>
        <taxon>Pentapetalae</taxon>
        <taxon>rosids</taxon>
        <taxon>Vitales</taxon>
        <taxon>Vitaceae</taxon>
        <taxon>Viteae</taxon>
        <taxon>Vitis</taxon>
    </lineage>
</organism>